<evidence type="ECO:0000259" key="1">
    <source>
        <dbReference type="PROSITE" id="PS51857"/>
    </source>
</evidence>
<accession>A0ABS8BRA3</accession>
<comment type="caution">
    <text evidence="2">The sequence shown here is derived from an EMBL/GenBank/DDBJ whole genome shotgun (WGS) entry which is preliminary data.</text>
</comment>
<dbReference type="SMART" id="SM00357">
    <property type="entry name" value="CSP"/>
    <property type="match status" value="2"/>
</dbReference>
<reference evidence="2" key="1">
    <citation type="submission" date="2021-10" db="EMBL/GenBank/DDBJ databases">
        <title>Loktanella gaetbuli sp. nov., isolated from a tidal flat.</title>
        <authorList>
            <person name="Park S."/>
            <person name="Yoon J.-H."/>
        </authorList>
    </citation>
    <scope>NUCLEOTIDE SEQUENCE</scope>
    <source>
        <strain evidence="2">TSTF-M6</strain>
    </source>
</reference>
<dbReference type="PRINTS" id="PR00050">
    <property type="entry name" value="COLDSHOCK"/>
</dbReference>
<sequence>MEVDKTGEEMTGTVKWFDPGKGFGFVVRDGGGPDVLLHSNVLRNYGQASISEGSAVRMTVVSTPRGDQAERILSITPPASSGGAPLDDLEHLTDAERAQMPLLPARVKWFDKAKGFGFANVFGARDDIFVHVEVVRRCGLAELTAGEAIAIRVMQGERGRMAVEIKSWDLGEDI</sequence>
<feature type="domain" description="CSD" evidence="1">
    <location>
        <begin position="102"/>
        <end position="167"/>
    </location>
</feature>
<proteinExistence type="predicted"/>
<dbReference type="PANTHER" id="PTHR11544">
    <property type="entry name" value="COLD SHOCK DOMAIN CONTAINING PROTEINS"/>
    <property type="match status" value="1"/>
</dbReference>
<dbReference type="InterPro" id="IPR002059">
    <property type="entry name" value="CSP_DNA-bd"/>
</dbReference>
<dbReference type="InterPro" id="IPR011129">
    <property type="entry name" value="CSD"/>
</dbReference>
<gene>
    <name evidence="2" type="ORF">LGQ03_03190</name>
</gene>
<evidence type="ECO:0000313" key="2">
    <source>
        <dbReference type="EMBL" id="MCB5198236.1"/>
    </source>
</evidence>
<dbReference type="PROSITE" id="PS51857">
    <property type="entry name" value="CSD_2"/>
    <property type="match status" value="2"/>
</dbReference>
<dbReference type="Gene3D" id="2.40.50.140">
    <property type="entry name" value="Nucleic acid-binding proteins"/>
    <property type="match status" value="2"/>
</dbReference>
<organism evidence="2 3">
    <name type="scientific">Loktanella gaetbuli</name>
    <dbReference type="NCBI Taxonomy" id="2881335"/>
    <lineage>
        <taxon>Bacteria</taxon>
        <taxon>Pseudomonadati</taxon>
        <taxon>Pseudomonadota</taxon>
        <taxon>Alphaproteobacteria</taxon>
        <taxon>Rhodobacterales</taxon>
        <taxon>Roseobacteraceae</taxon>
        <taxon>Loktanella</taxon>
    </lineage>
</organism>
<name>A0ABS8BRA3_9RHOB</name>
<evidence type="ECO:0000313" key="3">
    <source>
        <dbReference type="Proteomes" id="UP001138961"/>
    </source>
</evidence>
<dbReference type="CDD" id="cd04458">
    <property type="entry name" value="CSP_CDS"/>
    <property type="match status" value="2"/>
</dbReference>
<protein>
    <submittedName>
        <fullName evidence="2">Cold shock domain-containing protein</fullName>
    </submittedName>
</protein>
<dbReference type="EMBL" id="JAJATZ010000001">
    <property type="protein sequence ID" value="MCB5198236.1"/>
    <property type="molecule type" value="Genomic_DNA"/>
</dbReference>
<feature type="domain" description="CSD" evidence="1">
    <location>
        <begin position="9"/>
        <end position="77"/>
    </location>
</feature>
<dbReference type="InterPro" id="IPR050181">
    <property type="entry name" value="Cold_shock_domain"/>
</dbReference>
<keyword evidence="3" id="KW-1185">Reference proteome</keyword>
<dbReference type="Pfam" id="PF00313">
    <property type="entry name" value="CSD"/>
    <property type="match status" value="2"/>
</dbReference>
<dbReference type="InterPro" id="IPR012340">
    <property type="entry name" value="NA-bd_OB-fold"/>
</dbReference>
<dbReference type="RefSeq" id="WP_226747200.1">
    <property type="nucleotide sequence ID" value="NZ_JAJATZ010000001.1"/>
</dbReference>
<dbReference type="Proteomes" id="UP001138961">
    <property type="component" value="Unassembled WGS sequence"/>
</dbReference>
<dbReference type="SUPFAM" id="SSF50249">
    <property type="entry name" value="Nucleic acid-binding proteins"/>
    <property type="match status" value="2"/>
</dbReference>